<reference evidence="8" key="1">
    <citation type="submission" date="2019-01" db="EMBL/GenBank/DDBJ databases">
        <title>Cytophagaceae bacterium strain CAR-16.</title>
        <authorList>
            <person name="Chen W.-M."/>
        </authorList>
    </citation>
    <scope>NUCLEOTIDE SEQUENCE [LARGE SCALE GENOMIC DNA]</scope>
    <source>
        <strain evidence="8">CHR27</strain>
    </source>
</reference>
<comment type="subcellular location">
    <subcellularLocation>
        <location evidence="1">Membrane</location>
        <topology evidence="1">Multi-pass membrane protein</topology>
    </subcellularLocation>
</comment>
<evidence type="ECO:0000256" key="6">
    <source>
        <dbReference type="RuleBase" id="RU004379"/>
    </source>
</evidence>
<evidence type="ECO:0000256" key="4">
    <source>
        <dbReference type="ARBA" id="ARBA00022989"/>
    </source>
</evidence>
<dbReference type="PANTHER" id="PTHR23291">
    <property type="entry name" value="BAX INHIBITOR-RELATED"/>
    <property type="match status" value="1"/>
</dbReference>
<feature type="transmembrane region" description="Helical" evidence="6">
    <location>
        <begin position="128"/>
        <end position="146"/>
    </location>
</feature>
<evidence type="ECO:0000256" key="1">
    <source>
        <dbReference type="ARBA" id="ARBA00004141"/>
    </source>
</evidence>
<keyword evidence="3 6" id="KW-0812">Transmembrane</keyword>
<sequence length="246" mass="26048">MANWSDPRTGGMSFGAGASAATQASYDAGLRSYMLSVYNYMASGVLLTGLVAMLFAGSGLAYQILAGPGILKYVIMFAPLGFVLVLSFGINRLSTTAAQAIYWAYAAVMGLSLSSIFLMYTGTSIAQTFFATAAAFAGLSLVGYTTKKDLSGFGTFLIMGLIGLIVASLINIFLKSSIMDLAISAIGVLIFAGLTAYDTQKIKETYAYVAGTEMVGKSVVMGALSLYLDFINLFMMLLRFMGNNRN</sequence>
<feature type="transmembrane region" description="Helical" evidence="6">
    <location>
        <begin position="102"/>
        <end position="121"/>
    </location>
</feature>
<proteinExistence type="inferred from homology"/>
<keyword evidence="4 6" id="KW-1133">Transmembrane helix</keyword>
<comment type="caution">
    <text evidence="7">The sequence shown here is derived from an EMBL/GenBank/DDBJ whole genome shotgun (WGS) entry which is preliminary data.</text>
</comment>
<dbReference type="EMBL" id="SBKP01000002">
    <property type="protein sequence ID" value="RXR30352.1"/>
    <property type="molecule type" value="Genomic_DNA"/>
</dbReference>
<dbReference type="CDD" id="cd10432">
    <property type="entry name" value="BI-1-like_bacterial"/>
    <property type="match status" value="1"/>
</dbReference>
<evidence type="ECO:0000256" key="2">
    <source>
        <dbReference type="ARBA" id="ARBA00010350"/>
    </source>
</evidence>
<dbReference type="RefSeq" id="WP_129403102.1">
    <property type="nucleotide sequence ID" value="NZ_SBKP01000002.1"/>
</dbReference>
<protein>
    <submittedName>
        <fullName evidence="7">Bax inhibitor-1/YccA family protein</fullName>
    </submittedName>
</protein>
<dbReference type="Proteomes" id="UP000290958">
    <property type="component" value="Unassembled WGS sequence"/>
</dbReference>
<dbReference type="GO" id="GO:0005886">
    <property type="term" value="C:plasma membrane"/>
    <property type="evidence" value="ECO:0007669"/>
    <property type="project" value="TreeGrafter"/>
</dbReference>
<feature type="transmembrane region" description="Helical" evidence="6">
    <location>
        <begin position="152"/>
        <end position="174"/>
    </location>
</feature>
<gene>
    <name evidence="7" type="ORF">EQG66_03210</name>
</gene>
<feature type="transmembrane region" description="Helical" evidence="6">
    <location>
        <begin position="219"/>
        <end position="238"/>
    </location>
</feature>
<dbReference type="AlphaFoldDB" id="A0A4Q1KKX9"/>
<evidence type="ECO:0000256" key="5">
    <source>
        <dbReference type="ARBA" id="ARBA00023136"/>
    </source>
</evidence>
<feature type="transmembrane region" description="Helical" evidence="6">
    <location>
        <begin position="181"/>
        <end position="199"/>
    </location>
</feature>
<evidence type="ECO:0000313" key="7">
    <source>
        <dbReference type="EMBL" id="RXR30352.1"/>
    </source>
</evidence>
<feature type="transmembrane region" description="Helical" evidence="6">
    <location>
        <begin position="73"/>
        <end position="90"/>
    </location>
</feature>
<dbReference type="PANTHER" id="PTHR23291:SF50">
    <property type="entry name" value="PROTEIN LIFEGUARD 4"/>
    <property type="match status" value="1"/>
</dbReference>
<organism evidence="7 8">
    <name type="scientific">Sphingobium fluviale</name>
    <dbReference type="NCBI Taxonomy" id="2506423"/>
    <lineage>
        <taxon>Bacteria</taxon>
        <taxon>Pseudomonadati</taxon>
        <taxon>Pseudomonadota</taxon>
        <taxon>Alphaproteobacteria</taxon>
        <taxon>Sphingomonadales</taxon>
        <taxon>Sphingomonadaceae</taxon>
        <taxon>Sphingobium</taxon>
    </lineage>
</organism>
<comment type="similarity">
    <text evidence="2 6">Belongs to the BI1 family.</text>
</comment>
<dbReference type="OrthoDB" id="9793828at2"/>
<evidence type="ECO:0000313" key="8">
    <source>
        <dbReference type="Proteomes" id="UP000290958"/>
    </source>
</evidence>
<dbReference type="InterPro" id="IPR006214">
    <property type="entry name" value="Bax_inhibitor_1-related"/>
</dbReference>
<evidence type="ECO:0000256" key="3">
    <source>
        <dbReference type="ARBA" id="ARBA00022692"/>
    </source>
</evidence>
<name>A0A4Q1KKX9_9SPHN</name>
<keyword evidence="8" id="KW-1185">Reference proteome</keyword>
<keyword evidence="5 6" id="KW-0472">Membrane</keyword>
<feature type="transmembrane region" description="Helical" evidence="6">
    <location>
        <begin position="40"/>
        <end position="61"/>
    </location>
</feature>
<dbReference type="Pfam" id="PF01027">
    <property type="entry name" value="Bax1-I"/>
    <property type="match status" value="1"/>
</dbReference>
<accession>A0A4Q1KKX9</accession>